<evidence type="ECO:0000256" key="3">
    <source>
        <dbReference type="ARBA" id="ARBA00022679"/>
    </source>
</evidence>
<dbReference type="InterPro" id="IPR001296">
    <property type="entry name" value="Glyco_trans_1"/>
</dbReference>
<gene>
    <name evidence="6" type="ORF">DEJ46_26550</name>
</gene>
<proteinExistence type="predicted"/>
<dbReference type="EMBL" id="CP029194">
    <property type="protein sequence ID" value="QES22232.1"/>
    <property type="molecule type" value="Genomic_DNA"/>
</dbReference>
<evidence type="ECO:0000259" key="5">
    <source>
        <dbReference type="Pfam" id="PF13439"/>
    </source>
</evidence>
<dbReference type="RefSeq" id="WP_150270285.1">
    <property type="nucleotide sequence ID" value="NZ_CP029194.1"/>
</dbReference>
<feature type="domain" description="Glycosyltransferase subfamily 4-like N-terminal" evidence="5">
    <location>
        <begin position="20"/>
        <end position="194"/>
    </location>
</feature>
<evidence type="ECO:0000256" key="1">
    <source>
        <dbReference type="ARBA" id="ARBA00021292"/>
    </source>
</evidence>
<dbReference type="PANTHER" id="PTHR12526:SF634">
    <property type="entry name" value="BLL3361 PROTEIN"/>
    <property type="match status" value="1"/>
</dbReference>
<evidence type="ECO:0000259" key="4">
    <source>
        <dbReference type="Pfam" id="PF00534"/>
    </source>
</evidence>
<accession>A0A5P2AVC0</accession>
<dbReference type="Pfam" id="PF13439">
    <property type="entry name" value="Glyco_transf_4"/>
    <property type="match status" value="1"/>
</dbReference>
<dbReference type="OrthoDB" id="570545at2"/>
<reference evidence="6 7" key="1">
    <citation type="submission" date="2018-05" db="EMBL/GenBank/DDBJ databases">
        <title>Streptomyces venezuelae.</title>
        <authorList>
            <person name="Kim W."/>
            <person name="Lee N."/>
            <person name="Cho B.-K."/>
        </authorList>
    </citation>
    <scope>NUCLEOTIDE SEQUENCE [LARGE SCALE GENOMIC DNA]</scope>
    <source>
        <strain evidence="6 7">ATCC 15068</strain>
    </source>
</reference>
<dbReference type="Proteomes" id="UP000324106">
    <property type="component" value="Chromosome"/>
</dbReference>
<sequence>MTEASPARNVFFVGVDVDSMGGSQRVLHTLAQGMGERGHRVELIGIRPSAEPFPYNSTRAYRHATLYPPSPEPKPPVRTVGDRLSLARRADARRARAAREHARAEMQRRLSSVQDGYIVFGSPWAADWVMPLEWQHLKGIGQYHESFAQARRSANLGLIRRHYPALEQTLVLSQGDAVEFVNQRVPNVRVMPNPLPFYPDEPAPLDTRKIGAVGRLDPIKRYDRMIEAFARAREGRAGWELHLFGDGPLEQELRMKAEDLGVADQVVLRGTVKDMAAAYRELSVVAISSEREGRPMALAEAAACGVPCVSFDVSGGVRELVDDGVTGTLVPPADVPGLAAAFGELMDDAGMRRRYGAAGREHVARLSLPSVLDRWDSVFAEIER</sequence>
<dbReference type="Pfam" id="PF00534">
    <property type="entry name" value="Glycos_transf_1"/>
    <property type="match status" value="1"/>
</dbReference>
<dbReference type="AlphaFoldDB" id="A0A5P2AVC0"/>
<dbReference type="InterPro" id="IPR028098">
    <property type="entry name" value="Glyco_trans_4-like_N"/>
</dbReference>
<keyword evidence="3" id="KW-0808">Transferase</keyword>
<feature type="domain" description="Glycosyl transferase family 1" evidence="4">
    <location>
        <begin position="202"/>
        <end position="361"/>
    </location>
</feature>
<dbReference type="Gene3D" id="3.40.50.2000">
    <property type="entry name" value="Glycogen Phosphorylase B"/>
    <property type="match status" value="2"/>
</dbReference>
<dbReference type="SUPFAM" id="SSF53756">
    <property type="entry name" value="UDP-Glycosyltransferase/glycogen phosphorylase"/>
    <property type="match status" value="1"/>
</dbReference>
<evidence type="ECO:0000256" key="2">
    <source>
        <dbReference type="ARBA" id="ARBA00022676"/>
    </source>
</evidence>
<name>A0A5P2AVC0_STRVZ</name>
<protein>
    <recommendedName>
        <fullName evidence="1">D-inositol 3-phosphate glycosyltransferase</fullName>
    </recommendedName>
</protein>
<organism evidence="6 7">
    <name type="scientific">Streptomyces venezuelae</name>
    <dbReference type="NCBI Taxonomy" id="54571"/>
    <lineage>
        <taxon>Bacteria</taxon>
        <taxon>Bacillati</taxon>
        <taxon>Actinomycetota</taxon>
        <taxon>Actinomycetes</taxon>
        <taxon>Kitasatosporales</taxon>
        <taxon>Streptomycetaceae</taxon>
        <taxon>Streptomyces</taxon>
    </lineage>
</organism>
<keyword evidence="2" id="KW-0328">Glycosyltransferase</keyword>
<evidence type="ECO:0000313" key="6">
    <source>
        <dbReference type="EMBL" id="QES22232.1"/>
    </source>
</evidence>
<evidence type="ECO:0000313" key="7">
    <source>
        <dbReference type="Proteomes" id="UP000324106"/>
    </source>
</evidence>
<dbReference type="PANTHER" id="PTHR12526">
    <property type="entry name" value="GLYCOSYLTRANSFERASE"/>
    <property type="match status" value="1"/>
</dbReference>